<protein>
    <submittedName>
        <fullName evidence="2">Uncharacterized protein</fullName>
    </submittedName>
</protein>
<evidence type="ECO:0000256" key="1">
    <source>
        <dbReference type="SAM" id="Coils"/>
    </source>
</evidence>
<organism evidence="2 3">
    <name type="scientific">Apophysomyces ossiformis</name>
    <dbReference type="NCBI Taxonomy" id="679940"/>
    <lineage>
        <taxon>Eukaryota</taxon>
        <taxon>Fungi</taxon>
        <taxon>Fungi incertae sedis</taxon>
        <taxon>Mucoromycota</taxon>
        <taxon>Mucoromycotina</taxon>
        <taxon>Mucoromycetes</taxon>
        <taxon>Mucorales</taxon>
        <taxon>Mucorineae</taxon>
        <taxon>Mucoraceae</taxon>
        <taxon>Apophysomyces</taxon>
    </lineage>
</organism>
<sequence>MDMADGEPVSIETQPHRPIPYPVLKVQIQRLVAQHDHQHNGVIFTKDLLTLIDEYEYKHDVMLLTEEQKKAIQPYTLKSPDLEMTAEDILNLLKLVFPPSPVASFSAPTSAHIGRRDSLDARPRTSVPLQIKSTPWKRRPSALAAAIQNDSERELKSFDHEETPTSPVVTITQEEPVNSGDEEVPGQEFVRYYRRSIELTQRLKSSERSLASMTRDNENRIVQLQNHVDDMNEEVIKQRREISEYKTKEKKSLEQISALEAHIATIERSETDQKQVYISIRRLFDEKCEETQKLQDMLRQKELDLQAKERFLRNFECQFRQLTEERDRLKGLQHNLERELETTHQAHMQLAEQKSENERLKEIIDNLQCDLDQARSEHHANEMDEEKFLKMKAAISHSQLMA</sequence>
<accession>A0A8H7BTZ9</accession>
<name>A0A8H7BTZ9_9FUNG</name>
<dbReference type="Proteomes" id="UP000605846">
    <property type="component" value="Unassembled WGS sequence"/>
</dbReference>
<dbReference type="AlphaFoldDB" id="A0A8H7BTZ9"/>
<keyword evidence="1" id="KW-0175">Coiled coil</keyword>
<reference evidence="2" key="1">
    <citation type="submission" date="2020-01" db="EMBL/GenBank/DDBJ databases">
        <title>Genome Sequencing of Three Apophysomyces-Like Fungal Strains Confirms a Novel Fungal Genus in the Mucoromycota with divergent Burkholderia-like Endosymbiotic Bacteria.</title>
        <authorList>
            <person name="Stajich J.E."/>
            <person name="Macias A.M."/>
            <person name="Carter-House D."/>
            <person name="Lovett B."/>
            <person name="Kasson L.R."/>
            <person name="Berry K."/>
            <person name="Grigoriev I."/>
            <person name="Chang Y."/>
            <person name="Spatafora J."/>
            <person name="Kasson M.T."/>
        </authorList>
    </citation>
    <scope>NUCLEOTIDE SEQUENCE</scope>
    <source>
        <strain evidence="2">NRRL A-21654</strain>
    </source>
</reference>
<comment type="caution">
    <text evidence="2">The sequence shown here is derived from an EMBL/GenBank/DDBJ whole genome shotgun (WGS) entry which is preliminary data.</text>
</comment>
<evidence type="ECO:0000313" key="2">
    <source>
        <dbReference type="EMBL" id="KAF7727097.1"/>
    </source>
</evidence>
<feature type="coiled-coil region" evidence="1">
    <location>
        <begin position="305"/>
        <end position="384"/>
    </location>
</feature>
<dbReference type="OrthoDB" id="432685at2759"/>
<gene>
    <name evidence="2" type="ORF">EC973_008060</name>
</gene>
<keyword evidence="3" id="KW-1185">Reference proteome</keyword>
<dbReference type="EMBL" id="JABAYA010000065">
    <property type="protein sequence ID" value="KAF7727097.1"/>
    <property type="molecule type" value="Genomic_DNA"/>
</dbReference>
<feature type="coiled-coil region" evidence="1">
    <location>
        <begin position="214"/>
        <end position="248"/>
    </location>
</feature>
<proteinExistence type="predicted"/>
<evidence type="ECO:0000313" key="3">
    <source>
        <dbReference type="Proteomes" id="UP000605846"/>
    </source>
</evidence>